<dbReference type="EMBL" id="JBHSAX010000033">
    <property type="protein sequence ID" value="MFC3966021.1"/>
    <property type="molecule type" value="Genomic_DNA"/>
</dbReference>
<dbReference type="Proteomes" id="UP001595696">
    <property type="component" value="Unassembled WGS sequence"/>
</dbReference>
<reference evidence="2" key="1">
    <citation type="journal article" date="2019" name="Int. J. Syst. Evol. Microbiol.">
        <title>The Global Catalogue of Microorganisms (GCM) 10K type strain sequencing project: providing services to taxonomists for standard genome sequencing and annotation.</title>
        <authorList>
            <consortium name="The Broad Institute Genomics Platform"/>
            <consortium name="The Broad Institute Genome Sequencing Center for Infectious Disease"/>
            <person name="Wu L."/>
            <person name="Ma J."/>
        </authorList>
    </citation>
    <scope>NUCLEOTIDE SEQUENCE [LARGE SCALE GENOMIC DNA]</scope>
    <source>
        <strain evidence="2">CGMCC 4.7330</strain>
    </source>
</reference>
<evidence type="ECO:0000313" key="1">
    <source>
        <dbReference type="EMBL" id="MFC3966021.1"/>
    </source>
</evidence>
<accession>A0ABV8E3A9</accession>
<evidence type="ECO:0000313" key="2">
    <source>
        <dbReference type="Proteomes" id="UP001595696"/>
    </source>
</evidence>
<sequence>MATAYLLAMNQLFSMVEHVDHGTPTGTAEHRIRAALATASCAICPRILHGGQRIALGARAMYR</sequence>
<proteinExistence type="predicted"/>
<name>A0ABV8E3A9_9NOCA</name>
<protein>
    <submittedName>
        <fullName evidence="1">Uncharacterized protein</fullName>
    </submittedName>
</protein>
<gene>
    <name evidence="1" type="ORF">ACFO0B_28865</name>
</gene>
<organism evidence="1 2">
    <name type="scientific">Nocardia jiangsuensis</name>
    <dbReference type="NCBI Taxonomy" id="1691563"/>
    <lineage>
        <taxon>Bacteria</taxon>
        <taxon>Bacillati</taxon>
        <taxon>Actinomycetota</taxon>
        <taxon>Actinomycetes</taxon>
        <taxon>Mycobacteriales</taxon>
        <taxon>Nocardiaceae</taxon>
        <taxon>Nocardia</taxon>
    </lineage>
</organism>
<dbReference type="RefSeq" id="WP_378616391.1">
    <property type="nucleotide sequence ID" value="NZ_JBHSAX010000033.1"/>
</dbReference>
<comment type="caution">
    <text evidence="1">The sequence shown here is derived from an EMBL/GenBank/DDBJ whole genome shotgun (WGS) entry which is preliminary data.</text>
</comment>
<keyword evidence="2" id="KW-1185">Reference proteome</keyword>